<dbReference type="EMBL" id="MN738878">
    <property type="protein sequence ID" value="QHT29533.1"/>
    <property type="molecule type" value="Genomic_DNA"/>
</dbReference>
<dbReference type="AlphaFoldDB" id="A0A6C0EM52"/>
<organism evidence="1">
    <name type="scientific">viral metagenome</name>
    <dbReference type="NCBI Taxonomy" id="1070528"/>
    <lineage>
        <taxon>unclassified sequences</taxon>
        <taxon>metagenomes</taxon>
        <taxon>organismal metagenomes</taxon>
    </lineage>
</organism>
<protein>
    <submittedName>
        <fullName evidence="1">Uncharacterized protein</fullName>
    </submittedName>
</protein>
<reference evidence="1" key="1">
    <citation type="journal article" date="2020" name="Nature">
        <title>Giant virus diversity and host interactions through global metagenomics.</title>
        <authorList>
            <person name="Schulz F."/>
            <person name="Roux S."/>
            <person name="Paez-Espino D."/>
            <person name="Jungbluth S."/>
            <person name="Walsh D.A."/>
            <person name="Denef V.J."/>
            <person name="McMahon K.D."/>
            <person name="Konstantinidis K.T."/>
            <person name="Eloe-Fadrosh E.A."/>
            <person name="Kyrpides N.C."/>
            <person name="Woyke T."/>
        </authorList>
    </citation>
    <scope>NUCLEOTIDE SEQUENCE</scope>
    <source>
        <strain evidence="1">GVMAG-M-3300005589-24</strain>
    </source>
</reference>
<name>A0A6C0EM52_9ZZZZ</name>
<evidence type="ECO:0000313" key="1">
    <source>
        <dbReference type="EMBL" id="QHT29533.1"/>
    </source>
</evidence>
<sequence length="259" mass="30578">MSGRSKRSNRYVFSLYGVNIEKVEQKYGIGSSNILLDEDIPKNTTKLDDLDIVKKTPEVVSFLDESKQIRKCTVSMIDFRTGKNIRTSHKYKCFWDRNFIPDEYQPLGCPIRFVPSRATKSYLSEITKDRYTISEHITRGRKEELKKNKDVRITLDEESYYETDGAFCSFNCMMNFIQENKRDPLYRYSESLAKKMYYDIHGEYIDEILAAPHWRELKEYGGDKEIAEFRNSFNKVEHIDHGVITMVSLGRLFEDRIKF</sequence>
<accession>A0A6C0EM52</accession>
<proteinExistence type="predicted"/>